<sequence length="208" mass="22488">MLNSGLLAAFVPTFMVVSFTPGMCMTLAMSMGMTIGVRKALWMMLGELTGVGLVATSSVIGVAAIMLQAPEFFTWFKWIGGAYLGWLGIQMWQSKGSLAMPENPDNYNRNTKPWALISQGFVTAVANPKGWAFFVVFLPPFIDVDKPMAPQLVVLTLLLLSIEFVSLLLYANGGKALAKMLTKTSNVKTINRVSGTLMIGVGLWLALG</sequence>
<evidence type="ECO:0000256" key="3">
    <source>
        <dbReference type="ARBA" id="ARBA00022692"/>
    </source>
</evidence>
<dbReference type="Pfam" id="PF01810">
    <property type="entry name" value="LysE"/>
    <property type="match status" value="1"/>
</dbReference>
<dbReference type="GO" id="GO:0042970">
    <property type="term" value="F:homoserine transmembrane transporter activity"/>
    <property type="evidence" value="ECO:0007669"/>
    <property type="project" value="TreeGrafter"/>
</dbReference>
<evidence type="ECO:0000256" key="6">
    <source>
        <dbReference type="SAM" id="Phobius"/>
    </source>
</evidence>
<evidence type="ECO:0000256" key="5">
    <source>
        <dbReference type="ARBA" id="ARBA00023136"/>
    </source>
</evidence>
<dbReference type="STRING" id="207949.RED65_08914"/>
<evidence type="ECO:0000256" key="2">
    <source>
        <dbReference type="ARBA" id="ARBA00022475"/>
    </source>
</evidence>
<dbReference type="EMBL" id="AAQH01000001">
    <property type="protein sequence ID" value="EAT13499.1"/>
    <property type="molecule type" value="Genomic_DNA"/>
</dbReference>
<feature type="transmembrane region" description="Helical" evidence="6">
    <location>
        <begin position="148"/>
        <end position="170"/>
    </location>
</feature>
<name>Q1N6U3_9GAMM</name>
<accession>Q1N6U3</accession>
<keyword evidence="3 6" id="KW-0812">Transmembrane</keyword>
<keyword evidence="4 6" id="KW-1133">Transmembrane helix</keyword>
<comment type="subcellular location">
    <subcellularLocation>
        <location evidence="1">Cell membrane</location>
        <topology evidence="1">Multi-pass membrane protein</topology>
    </subcellularLocation>
</comment>
<keyword evidence="5 6" id="KW-0472">Membrane</keyword>
<dbReference type="Proteomes" id="UP000004263">
    <property type="component" value="Unassembled WGS sequence"/>
</dbReference>
<gene>
    <name evidence="7" type="ORF">RED65_08914</name>
</gene>
<evidence type="ECO:0000256" key="4">
    <source>
        <dbReference type="ARBA" id="ARBA00022989"/>
    </source>
</evidence>
<feature type="transmembrane region" description="Helical" evidence="6">
    <location>
        <begin position="72"/>
        <end position="92"/>
    </location>
</feature>
<feature type="transmembrane region" description="Helical" evidence="6">
    <location>
        <begin position="6"/>
        <end position="28"/>
    </location>
</feature>
<dbReference type="GO" id="GO:0005886">
    <property type="term" value="C:plasma membrane"/>
    <property type="evidence" value="ECO:0007669"/>
    <property type="project" value="UniProtKB-SubCell"/>
</dbReference>
<dbReference type="AlphaFoldDB" id="Q1N6U3"/>
<reference evidence="7 8" key="1">
    <citation type="submission" date="2006-03" db="EMBL/GenBank/DDBJ databases">
        <authorList>
            <person name="Pinhassi J."/>
            <person name="Pedros-Alio C."/>
            <person name="Ferriera S."/>
            <person name="Johnson J."/>
            <person name="Kravitz S."/>
            <person name="Halpern A."/>
            <person name="Remington K."/>
            <person name="Beeson K."/>
            <person name="Tran B."/>
            <person name="Rogers Y.-H."/>
            <person name="Friedman R."/>
            <person name="Venter J.C."/>
        </authorList>
    </citation>
    <scope>NUCLEOTIDE SEQUENCE [LARGE SCALE GENOMIC DNA]</scope>
    <source>
        <strain evidence="7 8">RED65</strain>
    </source>
</reference>
<dbReference type="RefSeq" id="WP_007016920.1">
    <property type="nucleotide sequence ID" value="NZ_CH724113.1"/>
</dbReference>
<organism evidence="7 8">
    <name type="scientific">Bermanella marisrubri</name>
    <dbReference type="NCBI Taxonomy" id="207949"/>
    <lineage>
        <taxon>Bacteria</taxon>
        <taxon>Pseudomonadati</taxon>
        <taxon>Pseudomonadota</taxon>
        <taxon>Gammaproteobacteria</taxon>
        <taxon>Oceanospirillales</taxon>
        <taxon>Oceanospirillaceae</taxon>
        <taxon>Bermanella</taxon>
    </lineage>
</organism>
<comment type="caution">
    <text evidence="7">The sequence shown here is derived from an EMBL/GenBank/DDBJ whole genome shotgun (WGS) entry which is preliminary data.</text>
</comment>
<protein>
    <submittedName>
        <fullName evidence="7">Transporter, LysE family protein</fullName>
    </submittedName>
</protein>
<keyword evidence="2" id="KW-1003">Cell membrane</keyword>
<dbReference type="PANTHER" id="PTHR30086">
    <property type="entry name" value="ARGININE EXPORTER PROTEIN ARGO"/>
    <property type="match status" value="1"/>
</dbReference>
<feature type="transmembrane region" description="Helical" evidence="6">
    <location>
        <begin position="40"/>
        <end position="66"/>
    </location>
</feature>
<evidence type="ECO:0000313" key="7">
    <source>
        <dbReference type="EMBL" id="EAT13499.1"/>
    </source>
</evidence>
<evidence type="ECO:0000256" key="1">
    <source>
        <dbReference type="ARBA" id="ARBA00004651"/>
    </source>
</evidence>
<keyword evidence="8" id="KW-1185">Reference proteome</keyword>
<dbReference type="PANTHER" id="PTHR30086:SF5">
    <property type="entry name" value="HOMOGENTISATE EXPORT PROTEIN"/>
    <property type="match status" value="1"/>
</dbReference>
<proteinExistence type="predicted"/>
<dbReference type="InterPro" id="IPR001123">
    <property type="entry name" value="LeuE-type"/>
</dbReference>
<dbReference type="PIRSF" id="PIRSF006324">
    <property type="entry name" value="LeuE"/>
    <property type="match status" value="1"/>
</dbReference>
<dbReference type="OrthoDB" id="9804822at2"/>
<feature type="transmembrane region" description="Helical" evidence="6">
    <location>
        <begin position="190"/>
        <end position="207"/>
    </location>
</feature>
<feature type="transmembrane region" description="Helical" evidence="6">
    <location>
        <begin position="113"/>
        <end position="142"/>
    </location>
</feature>
<dbReference type="HOGENOM" id="CLU_079569_2_0_6"/>
<evidence type="ECO:0000313" key="8">
    <source>
        <dbReference type="Proteomes" id="UP000004263"/>
    </source>
</evidence>